<proteinExistence type="predicted"/>
<reference evidence="2 3" key="1">
    <citation type="submission" date="2024-09" db="EMBL/GenBank/DDBJ databases">
        <title>Chromosome-scale assembly of Riccia sorocarpa.</title>
        <authorList>
            <person name="Paukszto L."/>
        </authorList>
    </citation>
    <scope>NUCLEOTIDE SEQUENCE [LARGE SCALE GENOMIC DNA]</scope>
    <source>
        <strain evidence="2">LP-2024</strain>
        <tissue evidence="2">Aerial parts of the thallus</tissue>
    </source>
</reference>
<dbReference type="InterPro" id="IPR032675">
    <property type="entry name" value="LRR_dom_sf"/>
</dbReference>
<evidence type="ECO:0000313" key="2">
    <source>
        <dbReference type="EMBL" id="KAL3675313.1"/>
    </source>
</evidence>
<organism evidence="2 3">
    <name type="scientific">Riccia sorocarpa</name>
    <dbReference type="NCBI Taxonomy" id="122646"/>
    <lineage>
        <taxon>Eukaryota</taxon>
        <taxon>Viridiplantae</taxon>
        <taxon>Streptophyta</taxon>
        <taxon>Embryophyta</taxon>
        <taxon>Marchantiophyta</taxon>
        <taxon>Marchantiopsida</taxon>
        <taxon>Marchantiidae</taxon>
        <taxon>Marchantiales</taxon>
        <taxon>Ricciaceae</taxon>
        <taxon>Riccia</taxon>
    </lineage>
</organism>
<dbReference type="Pfam" id="PF08477">
    <property type="entry name" value="Roc"/>
    <property type="match status" value="1"/>
</dbReference>
<gene>
    <name evidence="2" type="ORF">R1sor_025261</name>
</gene>
<name>A0ABD3G854_9MARC</name>
<dbReference type="EMBL" id="JBJQOH010000008">
    <property type="protein sequence ID" value="KAL3675313.1"/>
    <property type="molecule type" value="Genomic_DNA"/>
</dbReference>
<protein>
    <recommendedName>
        <fullName evidence="4">C-terminal of Roc (COR) domain-containing protein</fullName>
    </recommendedName>
</protein>
<evidence type="ECO:0008006" key="4">
    <source>
        <dbReference type="Google" id="ProtNLM"/>
    </source>
</evidence>
<dbReference type="PANTHER" id="PTHR47679">
    <property type="entry name" value="PROTEIN TORNADO 1"/>
    <property type="match status" value="1"/>
</dbReference>
<comment type="caution">
    <text evidence="2">The sequence shown here is derived from an EMBL/GenBank/DDBJ whole genome shotgun (WGS) entry which is preliminary data.</text>
</comment>
<dbReference type="InterPro" id="IPR027417">
    <property type="entry name" value="P-loop_NTPase"/>
</dbReference>
<dbReference type="PANTHER" id="PTHR47679:SF2">
    <property type="entry name" value="C-TERMINAL OF ROC (COR) DOMAIN-CONTAINING PROTEIN"/>
    <property type="match status" value="1"/>
</dbReference>
<feature type="compositionally biased region" description="Basic residues" evidence="1">
    <location>
        <begin position="994"/>
        <end position="1003"/>
    </location>
</feature>
<feature type="region of interest" description="Disordered" evidence="1">
    <location>
        <begin position="975"/>
        <end position="1006"/>
    </location>
</feature>
<dbReference type="SUPFAM" id="SSF52540">
    <property type="entry name" value="P-loop containing nucleoside triphosphate hydrolases"/>
    <property type="match status" value="1"/>
</dbReference>
<keyword evidence="3" id="KW-1185">Reference proteome</keyword>
<evidence type="ECO:0000256" key="1">
    <source>
        <dbReference type="SAM" id="MobiDB-lite"/>
    </source>
</evidence>
<evidence type="ECO:0000313" key="3">
    <source>
        <dbReference type="Proteomes" id="UP001633002"/>
    </source>
</evidence>
<dbReference type="SUPFAM" id="SSF52047">
    <property type="entry name" value="RNI-like"/>
    <property type="match status" value="1"/>
</dbReference>
<dbReference type="Gene3D" id="3.80.10.10">
    <property type="entry name" value="Ribonuclease Inhibitor"/>
    <property type="match status" value="1"/>
</dbReference>
<dbReference type="Gene3D" id="3.40.50.300">
    <property type="entry name" value="P-loop containing nucleotide triphosphate hydrolases"/>
    <property type="match status" value="1"/>
</dbReference>
<dbReference type="Proteomes" id="UP001633002">
    <property type="component" value="Unassembled WGS sequence"/>
</dbReference>
<sequence>MNMNEFKVHLRGNKSRDYREVQEFAKLMDVSSVLVKTLKVTVDSIVSLQALEKLLELPLLSLLETLTLEQGFSVGATCLDTLTQVVEAGHIPSLVSLEVIYRQDSWLSGGGAAAVLSTISQASSTFSQSWSSSRNGGFNSQSFNTSFSTSQSLPSISSETSRSALVSSGSWKGFASLARVIVNGWLPQFSLLQLNANFRCVDLGDEGAEGLAKLIETGKMTSVKELNLETSSISRGGFEALGQALLMGHLPKLTVLNLSGNSFPPASEDPNFGMMRLIIALEGNRLPALERIGLLGAGQQSTSTGMTSLYGNSIAEAIVEVYTRNTALTAKVDIDWPERALEVRWNLALDRNVKLTELLKRLSADGEDVPVRNAKIFICGFPSVGKTTLRKSLKRSRLRAFICNERKLHKEVPTRGIEVSHIKGRVRRTEAKGTLRLTLWDLAGQEEFHVLHSSFLPDLGMANGKATTFVVVLKAKFNRTRDQPSAKDELTYWLRFIASNSIAGVKRNVVVALNTLDGRPCNEKPQWCELLKQLHVIFEDILKIEKEPMVLDARLLRSVKKLRRSLFEQTGSVLQDLRWPKVCQYIQSNLQSWAKENQNFPVIHWDDFIGKMAASRIATHQLEAAVELLHETGDLIYFRKGSLGEGENPETKLIVLNPQWFCKRIVGELLLPDHMVREGERPLRNSVAPDGTLELQAITVYFNELLKKSPQVNYVVGMLIRLGLCYKVGDDKVLIPSFVENEELPVSLWEKTSTGQFTGRWVMGRSLGLMDTDRNALPKSIFRRLQVQLAQESELGGHPNSDYTVGKSFLAFKKSGMLIWVECDVEETDPRDDRVDVLCKPLLNLGREPGKYRKQQIELVEVVMERLLNLCYQWCPGLKFVQKIILPWSDSEGVKPMLERNTKFSLNDVRAMVQRNGLGVVSGDSDLNWTVNSKVVREVELLSSNDIDELEKKMANRLDAKKFQQLVEEFGLCPETSAEEESAGSTEDFSDLKKSKRWRRRGNNRPNAGFKGHILQEIRMTIVEEGQKTRQHVDQRINEVVQIAEEVATKFTETFEMQRLILQKVQNLESLTWQQMEVMVPRFMYLVDKSGSWLSLQRALPLKKAQLHLLCEARYNDRSLHPVDGQRGVEISKLNDWASSIAPLLENSIKVAMVAAQIVGGMLVPGLQLMFPGFENKEADSLSTMLAQELMTSDAEGSNTTAGSRRCTAVELNESARYTLKNLLGEPLQTKVSEKFGLKRVMLDEFATPKMAWICASFPKINHGASKLRLSASKESVLTEVTVESVQETQEKRVSNSNSFVCFPGLFT</sequence>
<accession>A0ABD3G854</accession>